<organism evidence="1 2">
    <name type="scientific">Empedobacter brevis</name>
    <dbReference type="NCBI Taxonomy" id="247"/>
    <lineage>
        <taxon>Bacteria</taxon>
        <taxon>Pseudomonadati</taxon>
        <taxon>Bacteroidota</taxon>
        <taxon>Flavobacteriia</taxon>
        <taxon>Flavobacteriales</taxon>
        <taxon>Weeksellaceae</taxon>
        <taxon>Empedobacter</taxon>
    </lineage>
</organism>
<reference evidence="1" key="1">
    <citation type="submission" date="2020-06" db="EMBL/GenBank/DDBJ databases">
        <authorList>
            <person name="Dong N."/>
        </authorList>
    </citation>
    <scope>NUCLEOTIDE SEQUENCE</scope>
    <source>
        <strain evidence="1">R655-4</strain>
    </source>
</reference>
<dbReference type="Proteomes" id="UP001170959">
    <property type="component" value="Unassembled WGS sequence"/>
</dbReference>
<protein>
    <submittedName>
        <fullName evidence="1">Uncharacterized protein</fullName>
    </submittedName>
</protein>
<gene>
    <name evidence="1" type="ORF">HX001_12805</name>
</gene>
<dbReference type="RefSeq" id="WP_159154756.1">
    <property type="nucleotide sequence ID" value="NZ_CP013210.1"/>
</dbReference>
<dbReference type="PROSITE" id="PS51257">
    <property type="entry name" value="PROKAR_LIPOPROTEIN"/>
    <property type="match status" value="1"/>
</dbReference>
<sequence length="182" mass="20582">MNTKRLVILASFFLATYSCNDKKERSKESDGSTEAAAIVPGIKVTVNAIVPQSDTLQIYYRLNPTEDYISKQSVNAIVNGSDSAQNIIFNIPGNDKITDFRLDIGNNKNQGNIQFKSFRMELNGKSFVTNDTMFIQYFNPNDQIEYDRKTSTAKIVKGKSETYDPLFIPRAPLSEEINKLYK</sequence>
<reference evidence="1" key="2">
    <citation type="journal article" date="2022" name="Sci. Total Environ.">
        <title>Prevalence, transmission, and molecular epidemiology of tet(X)-positive bacteria among humans, animals, and environmental niches in China: An epidemiological, and genomic-based study.</title>
        <authorList>
            <person name="Dong N."/>
            <person name="Zeng Y."/>
            <person name="Cai C."/>
            <person name="Sun C."/>
            <person name="Lu J."/>
            <person name="Liu C."/>
            <person name="Zhou H."/>
            <person name="Sun Q."/>
            <person name="Shu L."/>
            <person name="Wang H."/>
            <person name="Wang Y."/>
            <person name="Wang S."/>
            <person name="Wu C."/>
            <person name="Chan E.W."/>
            <person name="Chen G."/>
            <person name="Shen Z."/>
            <person name="Chen S."/>
            <person name="Zhang R."/>
        </authorList>
    </citation>
    <scope>NUCLEOTIDE SEQUENCE</scope>
    <source>
        <strain evidence="1">R655-4</strain>
    </source>
</reference>
<evidence type="ECO:0000313" key="2">
    <source>
        <dbReference type="Proteomes" id="UP001170959"/>
    </source>
</evidence>
<name>A0AAJ1QG74_9FLAO</name>
<proteinExistence type="predicted"/>
<comment type="caution">
    <text evidence="1">The sequence shown here is derived from an EMBL/GenBank/DDBJ whole genome shotgun (WGS) entry which is preliminary data.</text>
</comment>
<dbReference type="EMBL" id="JACAGJ010000006">
    <property type="protein sequence ID" value="MDM1073362.1"/>
    <property type="molecule type" value="Genomic_DNA"/>
</dbReference>
<evidence type="ECO:0000313" key="1">
    <source>
        <dbReference type="EMBL" id="MDM1073362.1"/>
    </source>
</evidence>
<dbReference type="AlphaFoldDB" id="A0AAJ1QG74"/>
<accession>A0AAJ1QG74</accession>